<dbReference type="EMBL" id="JANRHH010000018">
    <property type="protein sequence ID" value="MDN4593012.1"/>
    <property type="molecule type" value="Genomic_DNA"/>
</dbReference>
<dbReference type="Proteomes" id="UP001174196">
    <property type="component" value="Unassembled WGS sequence"/>
</dbReference>
<protein>
    <submittedName>
        <fullName evidence="1">Uncharacterized protein</fullName>
    </submittedName>
</protein>
<name>A0ABT8IKU0_9BACL</name>
<reference evidence="1" key="1">
    <citation type="submission" date="2022-08" db="EMBL/GenBank/DDBJ databases">
        <title>Polycladomyces zharkentsis sp. nov., a novel thermophilic CMC and starch-degrading bacterium isolated from a geothermal spring in Kazakhstan.</title>
        <authorList>
            <person name="Mashzhan A."/>
            <person name="Kistaubaeva A."/>
            <person name="Javier-Lopez R."/>
            <person name="Birkeland N.-K."/>
        </authorList>
    </citation>
    <scope>NUCLEOTIDE SEQUENCE</scope>
    <source>
        <strain evidence="1">KSR 13</strain>
    </source>
</reference>
<feature type="non-terminal residue" evidence="1">
    <location>
        <position position="1"/>
    </location>
</feature>
<proteinExistence type="predicted"/>
<accession>A0ABT8IKU0</accession>
<comment type="caution">
    <text evidence="1">The sequence shown here is derived from an EMBL/GenBank/DDBJ whole genome shotgun (WGS) entry which is preliminary data.</text>
</comment>
<evidence type="ECO:0000313" key="1">
    <source>
        <dbReference type="EMBL" id="MDN4593012.1"/>
    </source>
</evidence>
<organism evidence="1 2">
    <name type="scientific">Polycladomyces subterraneus</name>
    <dbReference type="NCBI Taxonomy" id="1016997"/>
    <lineage>
        <taxon>Bacteria</taxon>
        <taxon>Bacillati</taxon>
        <taxon>Bacillota</taxon>
        <taxon>Bacilli</taxon>
        <taxon>Bacillales</taxon>
        <taxon>Thermoactinomycetaceae</taxon>
        <taxon>Polycladomyces</taxon>
    </lineage>
</organism>
<sequence>AYKVSPIKGSSGRVARPVAMSYHLGWHGVTEPKYSAQPVRILIGCPRIYSGEDVTNGKITV</sequence>
<evidence type="ECO:0000313" key="2">
    <source>
        <dbReference type="Proteomes" id="UP001174196"/>
    </source>
</evidence>
<keyword evidence="2" id="KW-1185">Reference proteome</keyword>
<dbReference type="RefSeq" id="WP_301237726.1">
    <property type="nucleotide sequence ID" value="NZ_JANRHH010000018.1"/>
</dbReference>
<gene>
    <name evidence="1" type="ORF">NWF35_03690</name>
</gene>